<dbReference type="PANTHER" id="PTHR34222">
    <property type="entry name" value="GAG_PRE-INTEGRS DOMAIN-CONTAINING PROTEIN"/>
    <property type="match status" value="1"/>
</dbReference>
<protein>
    <submittedName>
        <fullName evidence="2">Uncharacterized protein</fullName>
    </submittedName>
</protein>
<accession>A0ABD3A923</accession>
<sequence>MSLGGDVSHHSFQLSSHKLDGRNNLEWPQSVKLVIDGREKLGHLTGKELDQCYSDEWDCIADRIYLFLAGLNRVFDVVRSRVLGKKPLPTLREAFLEVRREETRRKVVLKSYSNMKPSPENSALATIHDELESGKKKKLWRNHCKKHWHRLDTCWKIHGKPPNWKKKSTTDNRPFQATKEEQGQQDTSEMPPFMKE</sequence>
<dbReference type="EMBL" id="JBJUIK010000005">
    <property type="protein sequence ID" value="KAL3528207.1"/>
    <property type="molecule type" value="Genomic_DNA"/>
</dbReference>
<dbReference type="Proteomes" id="UP001630127">
    <property type="component" value="Unassembled WGS sequence"/>
</dbReference>
<proteinExistence type="predicted"/>
<gene>
    <name evidence="2" type="ORF">ACH5RR_012863</name>
</gene>
<name>A0ABD3A923_9GENT</name>
<comment type="caution">
    <text evidence="2">The sequence shown here is derived from an EMBL/GenBank/DDBJ whole genome shotgun (WGS) entry which is preliminary data.</text>
</comment>
<dbReference type="AlphaFoldDB" id="A0ABD3A923"/>
<evidence type="ECO:0000313" key="2">
    <source>
        <dbReference type="EMBL" id="KAL3528207.1"/>
    </source>
</evidence>
<organism evidence="2 3">
    <name type="scientific">Cinchona calisaya</name>
    <dbReference type="NCBI Taxonomy" id="153742"/>
    <lineage>
        <taxon>Eukaryota</taxon>
        <taxon>Viridiplantae</taxon>
        <taxon>Streptophyta</taxon>
        <taxon>Embryophyta</taxon>
        <taxon>Tracheophyta</taxon>
        <taxon>Spermatophyta</taxon>
        <taxon>Magnoliopsida</taxon>
        <taxon>eudicotyledons</taxon>
        <taxon>Gunneridae</taxon>
        <taxon>Pentapetalae</taxon>
        <taxon>asterids</taxon>
        <taxon>lamiids</taxon>
        <taxon>Gentianales</taxon>
        <taxon>Rubiaceae</taxon>
        <taxon>Cinchonoideae</taxon>
        <taxon>Cinchoneae</taxon>
        <taxon>Cinchona</taxon>
    </lineage>
</organism>
<feature type="region of interest" description="Disordered" evidence="1">
    <location>
        <begin position="162"/>
        <end position="196"/>
    </location>
</feature>
<keyword evidence="3" id="KW-1185">Reference proteome</keyword>
<evidence type="ECO:0000256" key="1">
    <source>
        <dbReference type="SAM" id="MobiDB-lite"/>
    </source>
</evidence>
<evidence type="ECO:0000313" key="3">
    <source>
        <dbReference type="Proteomes" id="UP001630127"/>
    </source>
</evidence>
<dbReference type="PANTHER" id="PTHR34222:SF40">
    <property type="match status" value="1"/>
</dbReference>
<reference evidence="2 3" key="1">
    <citation type="submission" date="2024-11" db="EMBL/GenBank/DDBJ databases">
        <title>A near-complete genome assembly of Cinchona calisaya.</title>
        <authorList>
            <person name="Lian D.C."/>
            <person name="Zhao X.W."/>
            <person name="Wei L."/>
        </authorList>
    </citation>
    <scope>NUCLEOTIDE SEQUENCE [LARGE SCALE GENOMIC DNA]</scope>
    <source>
        <tissue evidence="2">Nenye</tissue>
    </source>
</reference>